<feature type="transmembrane region" description="Helical" evidence="8">
    <location>
        <begin position="182"/>
        <end position="199"/>
    </location>
</feature>
<organism evidence="9 10">
    <name type="scientific">Acinetobacter calcoaceticus</name>
    <dbReference type="NCBI Taxonomy" id="471"/>
    <lineage>
        <taxon>Bacteria</taxon>
        <taxon>Pseudomonadati</taxon>
        <taxon>Pseudomonadota</taxon>
        <taxon>Gammaproteobacteria</taxon>
        <taxon>Moraxellales</taxon>
        <taxon>Moraxellaceae</taxon>
        <taxon>Acinetobacter</taxon>
        <taxon>Acinetobacter calcoaceticus/baumannii complex</taxon>
    </lineage>
</organism>
<comment type="subcellular location">
    <subcellularLocation>
        <location evidence="1">Cell membrane</location>
        <topology evidence="1">Multi-pass membrane protein</topology>
    </subcellularLocation>
</comment>
<evidence type="ECO:0000256" key="6">
    <source>
        <dbReference type="ARBA" id="ARBA00022989"/>
    </source>
</evidence>
<comment type="caution">
    <text evidence="9">The sequence shown here is derived from an EMBL/GenBank/DDBJ whole genome shotgun (WGS) entry which is preliminary data.</text>
</comment>
<gene>
    <name evidence="9" type="ORF">EC844_10426</name>
</gene>
<evidence type="ECO:0000256" key="7">
    <source>
        <dbReference type="ARBA" id="ARBA00023136"/>
    </source>
</evidence>
<proteinExistence type="inferred from homology"/>
<name>A0A4R1Y0X6_ACICA</name>
<dbReference type="GO" id="GO:0005886">
    <property type="term" value="C:plasma membrane"/>
    <property type="evidence" value="ECO:0007669"/>
    <property type="project" value="UniProtKB-SubCell"/>
</dbReference>
<sequence length="227" mass="24243">MPHTQPRWRKGAVDMLPLAIAVIPWGILAGSVAIQAGLPMGKAIAMSALVFAGAAQLVSLGLVMAGASTLTILVTVYLLTTQHLIYALSLRPTLAAQPWSIRLGQAFLLTDEQFALSVSQQHRSISYLFGSGLCFYLIWVASSLLGIVFASVIPNLKDLHLDFSIVAIFIPMIIALVKDKTTAFSISITLLASIVLKLFHIDHAMLIAALVGMLSAVCIEKIQGAHA</sequence>
<keyword evidence="5 8" id="KW-0812">Transmembrane</keyword>
<evidence type="ECO:0000256" key="4">
    <source>
        <dbReference type="ARBA" id="ARBA00022475"/>
    </source>
</evidence>
<evidence type="ECO:0000313" key="10">
    <source>
        <dbReference type="Proteomes" id="UP000294963"/>
    </source>
</evidence>
<dbReference type="AlphaFoldDB" id="A0A4R1Y0X6"/>
<accession>A0A4R1Y0X6</accession>
<dbReference type="InterPro" id="IPR011606">
    <property type="entry name" value="Brnchd-chn_aa_trnsp_permease"/>
</dbReference>
<evidence type="ECO:0000256" key="2">
    <source>
        <dbReference type="ARBA" id="ARBA00010735"/>
    </source>
</evidence>
<dbReference type="Pfam" id="PF03591">
    <property type="entry name" value="AzlC"/>
    <property type="match status" value="1"/>
</dbReference>
<feature type="transmembrane region" description="Helical" evidence="8">
    <location>
        <begin position="12"/>
        <end position="34"/>
    </location>
</feature>
<protein>
    <submittedName>
        <fullName evidence="9">4-azaleucine resistance transporter AzlC</fullName>
    </submittedName>
</protein>
<evidence type="ECO:0000256" key="1">
    <source>
        <dbReference type="ARBA" id="ARBA00004651"/>
    </source>
</evidence>
<feature type="transmembrane region" description="Helical" evidence="8">
    <location>
        <begin position="54"/>
        <end position="79"/>
    </location>
</feature>
<evidence type="ECO:0000313" key="9">
    <source>
        <dbReference type="EMBL" id="TCM68650.1"/>
    </source>
</evidence>
<evidence type="ECO:0000256" key="8">
    <source>
        <dbReference type="SAM" id="Phobius"/>
    </source>
</evidence>
<feature type="transmembrane region" description="Helical" evidence="8">
    <location>
        <begin position="159"/>
        <end position="177"/>
    </location>
</feature>
<dbReference type="Proteomes" id="UP000294963">
    <property type="component" value="Unassembled WGS sequence"/>
</dbReference>
<keyword evidence="10" id="KW-1185">Reference proteome</keyword>
<feature type="transmembrane region" description="Helical" evidence="8">
    <location>
        <begin position="127"/>
        <end position="153"/>
    </location>
</feature>
<keyword evidence="6 8" id="KW-1133">Transmembrane helix</keyword>
<keyword evidence="7 8" id="KW-0472">Membrane</keyword>
<dbReference type="EMBL" id="SLVJ01000004">
    <property type="protein sequence ID" value="TCM68650.1"/>
    <property type="molecule type" value="Genomic_DNA"/>
</dbReference>
<dbReference type="PANTHER" id="PTHR34979:SF1">
    <property type="entry name" value="INNER MEMBRANE PROTEIN YGAZ"/>
    <property type="match status" value="1"/>
</dbReference>
<evidence type="ECO:0000256" key="3">
    <source>
        <dbReference type="ARBA" id="ARBA00022448"/>
    </source>
</evidence>
<evidence type="ECO:0000256" key="5">
    <source>
        <dbReference type="ARBA" id="ARBA00022692"/>
    </source>
</evidence>
<comment type="similarity">
    <text evidence="2">Belongs to the AzlC family.</text>
</comment>
<dbReference type="GO" id="GO:1903785">
    <property type="term" value="P:L-valine transmembrane transport"/>
    <property type="evidence" value="ECO:0007669"/>
    <property type="project" value="TreeGrafter"/>
</dbReference>
<dbReference type="OrthoDB" id="3177005at2"/>
<keyword evidence="3" id="KW-0813">Transport</keyword>
<keyword evidence="4" id="KW-1003">Cell membrane</keyword>
<dbReference type="PANTHER" id="PTHR34979">
    <property type="entry name" value="INNER MEMBRANE PROTEIN YGAZ"/>
    <property type="match status" value="1"/>
</dbReference>
<reference evidence="9 10" key="1">
    <citation type="submission" date="2019-03" db="EMBL/GenBank/DDBJ databases">
        <title>Genomic analyses of the natural microbiome of Caenorhabditis elegans.</title>
        <authorList>
            <person name="Samuel B."/>
        </authorList>
    </citation>
    <scope>NUCLEOTIDE SEQUENCE [LARGE SCALE GENOMIC DNA]</scope>
    <source>
        <strain evidence="9 10">JUb89</strain>
    </source>
</reference>